<proteinExistence type="predicted"/>
<reference evidence="1" key="1">
    <citation type="submission" date="2022-06" db="EMBL/GenBank/DDBJ databases">
        <title>Genomic Encyclopedia of Archaeal and Bacterial Type Strains, Phase II (KMG-II): from individual species to whole genera.</title>
        <authorList>
            <person name="Goeker M."/>
        </authorList>
    </citation>
    <scope>NUCLEOTIDE SEQUENCE</scope>
    <source>
        <strain evidence="1">DSM 43935</strain>
    </source>
</reference>
<keyword evidence="2" id="KW-1185">Reference proteome</keyword>
<protein>
    <recommendedName>
        <fullName evidence="3">Histidine kinase</fullName>
    </recommendedName>
</protein>
<dbReference type="Gene3D" id="3.30.565.10">
    <property type="entry name" value="Histidine kinase-like ATPase, C-terminal domain"/>
    <property type="match status" value="1"/>
</dbReference>
<evidence type="ECO:0000313" key="1">
    <source>
        <dbReference type="EMBL" id="MCP2166849.1"/>
    </source>
</evidence>
<organism evidence="1 2">
    <name type="scientific">Goodfellowiella coeruleoviolacea</name>
    <dbReference type="NCBI Taxonomy" id="334858"/>
    <lineage>
        <taxon>Bacteria</taxon>
        <taxon>Bacillati</taxon>
        <taxon>Actinomycetota</taxon>
        <taxon>Actinomycetes</taxon>
        <taxon>Pseudonocardiales</taxon>
        <taxon>Pseudonocardiaceae</taxon>
        <taxon>Goodfellowiella</taxon>
    </lineage>
</organism>
<evidence type="ECO:0000313" key="2">
    <source>
        <dbReference type="Proteomes" id="UP001206128"/>
    </source>
</evidence>
<dbReference type="Proteomes" id="UP001206128">
    <property type="component" value="Unassembled WGS sequence"/>
</dbReference>
<name>A0AAE3KHW7_9PSEU</name>
<dbReference type="InterPro" id="IPR036890">
    <property type="entry name" value="HATPase_C_sf"/>
</dbReference>
<dbReference type="EMBL" id="JAMTCK010000008">
    <property type="protein sequence ID" value="MCP2166849.1"/>
    <property type="molecule type" value="Genomic_DNA"/>
</dbReference>
<sequence>MNAQTAQVDDLQLVALPSAVNCADLFVRFALTEWALRPMRDEAAQAARQLVTSTVENADPQAPGMITVRTLLRGDRLVIEVEDNVPAADAPSLAGLRTGVAPLPDGGRVVWCELPLPDGVTASAVPLPRRERRRSLAAEQLEGEKAEVDPEVIQRILYGLSRAEED</sequence>
<dbReference type="AlphaFoldDB" id="A0AAE3KHW7"/>
<comment type="caution">
    <text evidence="1">The sequence shown here is derived from an EMBL/GenBank/DDBJ whole genome shotgun (WGS) entry which is preliminary data.</text>
</comment>
<gene>
    <name evidence="1" type="ORF">LX83_003721</name>
</gene>
<dbReference type="RefSeq" id="WP_253773134.1">
    <property type="nucleotide sequence ID" value="NZ_JAMTCK010000008.1"/>
</dbReference>
<accession>A0AAE3KHW7</accession>
<evidence type="ECO:0008006" key="3">
    <source>
        <dbReference type="Google" id="ProtNLM"/>
    </source>
</evidence>